<feature type="transmembrane region" description="Helical" evidence="1">
    <location>
        <begin position="21"/>
        <end position="42"/>
    </location>
</feature>
<comment type="caution">
    <text evidence="2">The sequence shown here is derived from an EMBL/GenBank/DDBJ whole genome shotgun (WGS) entry which is preliminary data.</text>
</comment>
<dbReference type="Pfam" id="PF19578">
    <property type="entry name" value="DUF6090"/>
    <property type="match status" value="1"/>
</dbReference>
<organism evidence="2 3">
    <name type="scientific">Litoribaculum gwangyangense</name>
    <dbReference type="NCBI Taxonomy" id="1130722"/>
    <lineage>
        <taxon>Bacteria</taxon>
        <taxon>Pseudomonadati</taxon>
        <taxon>Bacteroidota</taxon>
        <taxon>Flavobacteriia</taxon>
        <taxon>Flavobacteriales</taxon>
        <taxon>Flavobacteriaceae</taxon>
        <taxon>Litoribaculum</taxon>
    </lineage>
</organism>
<dbReference type="RefSeq" id="WP_345277602.1">
    <property type="nucleotide sequence ID" value="NZ_BAABJW010000004.1"/>
</dbReference>
<dbReference type="EMBL" id="BAABJW010000004">
    <property type="protein sequence ID" value="GAA4816698.1"/>
    <property type="molecule type" value="Genomic_DNA"/>
</dbReference>
<protein>
    <submittedName>
        <fullName evidence="2">Uncharacterized protein</fullName>
    </submittedName>
</protein>
<keyword evidence="1" id="KW-0472">Membrane</keyword>
<evidence type="ECO:0000313" key="2">
    <source>
        <dbReference type="EMBL" id="GAA4816698.1"/>
    </source>
</evidence>
<dbReference type="InterPro" id="IPR045749">
    <property type="entry name" value="DUF6090"/>
</dbReference>
<keyword evidence="1" id="KW-0812">Transmembrane</keyword>
<dbReference type="Proteomes" id="UP001501433">
    <property type="component" value="Unassembled WGS sequence"/>
</dbReference>
<proteinExistence type="predicted"/>
<keyword evidence="1" id="KW-1133">Transmembrane helix</keyword>
<evidence type="ECO:0000256" key="1">
    <source>
        <dbReference type="SAM" id="Phobius"/>
    </source>
</evidence>
<evidence type="ECO:0000313" key="3">
    <source>
        <dbReference type="Proteomes" id="UP001501433"/>
    </source>
</evidence>
<name>A0ABP9CXN6_9FLAO</name>
<reference evidence="3" key="1">
    <citation type="journal article" date="2019" name="Int. J. Syst. Evol. Microbiol.">
        <title>The Global Catalogue of Microorganisms (GCM) 10K type strain sequencing project: providing services to taxonomists for standard genome sequencing and annotation.</title>
        <authorList>
            <consortium name="The Broad Institute Genomics Platform"/>
            <consortium name="The Broad Institute Genome Sequencing Center for Infectious Disease"/>
            <person name="Wu L."/>
            <person name="Ma J."/>
        </authorList>
    </citation>
    <scope>NUCLEOTIDE SEQUENCE [LARGE SCALE GENOMIC DNA]</scope>
    <source>
        <strain evidence="3">JCM 18325</strain>
    </source>
</reference>
<keyword evidence="3" id="KW-1185">Reference proteome</keyword>
<sequence length="251" mass="29829">MIKLFRNIRKNLLTESKNIKYLKYAIGEIILVVIGILIALQINTWNEENKTKHLEIKILKELHSNLNIDLFGIQEDITSMDLIDKACKEVVTYLKTKDKPDSTFNYLITALRVRPHFDPNKSGYGLLQSKGVEVISNDSLRNNISLLYERAYTYYRRYEDERLDFQNYNCTAKFLEYFYENFDVNSRWYAKFFITQEDYDKLRKDESFFKLASAIAFENATLQHRAKRTEKHIMDLLEFIEKQLNPDLSND</sequence>
<accession>A0ABP9CXN6</accession>
<gene>
    <name evidence="2" type="ORF">GCM10023330_26490</name>
</gene>